<proteinExistence type="predicted"/>
<dbReference type="CDD" id="cd16385">
    <property type="entry name" value="IcmL"/>
    <property type="match status" value="1"/>
</dbReference>
<name>A0A2S5DM39_9BURK</name>
<evidence type="ECO:0000313" key="3">
    <source>
        <dbReference type="Proteomes" id="UP000238655"/>
    </source>
</evidence>
<accession>A0A2S5DM39</accession>
<protein>
    <submittedName>
        <fullName evidence="2">Type IV secretion protein IcmL</fullName>
    </submittedName>
</protein>
<feature type="transmembrane region" description="Helical" evidence="1">
    <location>
        <begin position="24"/>
        <end position="46"/>
    </location>
</feature>
<comment type="caution">
    <text evidence="2">The sequence shown here is derived from an EMBL/GenBank/DDBJ whole genome shotgun (WGS) entry which is preliminary data.</text>
</comment>
<sequence>MDEPNPRYVLDLKMLAFYEKWFPVLIYTILAAFVAVAVLTAGFIVLKSQKVEREYFGTDGKGHLIPMVPLGEPYLDDGALLTWAQKCVTQANNFDFVHYRDQLQASSICFSGNGWQSFQDALAKSGNLDMVKSKNLISSGVVTRAPVVTKNGRRNGQYLWQVQMPLLVTYQGGQNGQAQLTQRLLVTLTIGRVPTYINENGVGIEQYISEERNQ</sequence>
<keyword evidence="1" id="KW-0812">Transmembrane</keyword>
<dbReference type="EMBL" id="PQVP01000006">
    <property type="protein sequence ID" value="POZ80157.1"/>
    <property type="molecule type" value="Genomic_DNA"/>
</dbReference>
<dbReference type="Proteomes" id="UP000238655">
    <property type="component" value="Unassembled WGS sequence"/>
</dbReference>
<keyword evidence="1" id="KW-0472">Membrane</keyword>
<organism evidence="2 3">
    <name type="scientific">Burkholderia contaminans</name>
    <dbReference type="NCBI Taxonomy" id="488447"/>
    <lineage>
        <taxon>Bacteria</taxon>
        <taxon>Pseudomonadati</taxon>
        <taxon>Pseudomonadota</taxon>
        <taxon>Betaproteobacteria</taxon>
        <taxon>Burkholderiales</taxon>
        <taxon>Burkholderiaceae</taxon>
        <taxon>Burkholderia</taxon>
        <taxon>Burkholderia cepacia complex</taxon>
    </lineage>
</organism>
<evidence type="ECO:0000256" key="1">
    <source>
        <dbReference type="SAM" id="Phobius"/>
    </source>
</evidence>
<reference evidence="2 3" key="1">
    <citation type="submission" date="2018-01" db="EMBL/GenBank/DDBJ databases">
        <title>Successful Treatment of Persistent Burkholderia cepacia Bacteremia with Ceftazidime-Avibactam.</title>
        <authorList>
            <person name="Tamma P."/>
            <person name="Fan Y."/>
            <person name="Bergman Y."/>
            <person name="Sick-Samuels A."/>
            <person name="Hsu A."/>
            <person name="Timp W."/>
            <person name="Simner P."/>
        </authorList>
    </citation>
    <scope>NUCLEOTIDE SEQUENCE [LARGE SCALE GENOMIC DNA]</scope>
    <source>
        <strain evidence="2 3">170816</strain>
    </source>
</reference>
<dbReference type="AlphaFoldDB" id="A0A2S5DM39"/>
<dbReference type="InterPro" id="IPR021055">
    <property type="entry name" value="T4BSS_IcmL/DotI"/>
</dbReference>
<evidence type="ECO:0000313" key="2">
    <source>
        <dbReference type="EMBL" id="POZ80157.1"/>
    </source>
</evidence>
<gene>
    <name evidence="2" type="ORF">C3743_39955</name>
</gene>
<keyword evidence="1" id="KW-1133">Transmembrane helix</keyword>
<dbReference type="RefSeq" id="WP_081064209.1">
    <property type="nucleotide sequence ID" value="NZ_PQVP01000006.1"/>
</dbReference>
<dbReference type="Pfam" id="PF11393">
    <property type="entry name" value="T4BSS_DotI_IcmL"/>
    <property type="match status" value="1"/>
</dbReference>